<dbReference type="STRING" id="1447872.A0A1J9PH74"/>
<feature type="region of interest" description="Disordered" evidence="1">
    <location>
        <begin position="670"/>
        <end position="689"/>
    </location>
</feature>
<proteinExistence type="predicted"/>
<evidence type="ECO:0000313" key="2">
    <source>
        <dbReference type="EMBL" id="OJD15258.1"/>
    </source>
</evidence>
<feature type="region of interest" description="Disordered" evidence="1">
    <location>
        <begin position="65"/>
        <end position="93"/>
    </location>
</feature>
<name>A0A1J9PH74_9EURO</name>
<dbReference type="OrthoDB" id="4182572at2759"/>
<feature type="region of interest" description="Disordered" evidence="1">
    <location>
        <begin position="698"/>
        <end position="722"/>
    </location>
</feature>
<dbReference type="EMBL" id="LGRN01000167">
    <property type="protein sequence ID" value="OJD15258.1"/>
    <property type="molecule type" value="Genomic_DNA"/>
</dbReference>
<reference evidence="2 3" key="1">
    <citation type="submission" date="2015-07" db="EMBL/GenBank/DDBJ databases">
        <title>Emmonsia species relationships and genome sequence.</title>
        <authorList>
            <consortium name="The Broad Institute Genomics Platform"/>
            <person name="Cuomo C.A."/>
            <person name="Munoz J.F."/>
            <person name="Imamovic A."/>
            <person name="Priest M.E."/>
            <person name="Young S."/>
            <person name="Clay O.K."/>
            <person name="McEwen J.G."/>
        </authorList>
    </citation>
    <scope>NUCLEOTIDE SEQUENCE [LARGE SCALE GENOMIC DNA]</scope>
    <source>
        <strain evidence="2 3">UAMH 9510</strain>
    </source>
</reference>
<organism evidence="2 3">
    <name type="scientific">Emergomyces pasteurianus Ep9510</name>
    <dbReference type="NCBI Taxonomy" id="1447872"/>
    <lineage>
        <taxon>Eukaryota</taxon>
        <taxon>Fungi</taxon>
        <taxon>Dikarya</taxon>
        <taxon>Ascomycota</taxon>
        <taxon>Pezizomycotina</taxon>
        <taxon>Eurotiomycetes</taxon>
        <taxon>Eurotiomycetidae</taxon>
        <taxon>Onygenales</taxon>
        <taxon>Ajellomycetaceae</taxon>
        <taxon>Emergomyces</taxon>
    </lineage>
</organism>
<gene>
    <name evidence="2" type="ORF">AJ78_04480</name>
</gene>
<feature type="compositionally biased region" description="Polar residues" evidence="1">
    <location>
        <begin position="710"/>
        <end position="719"/>
    </location>
</feature>
<dbReference type="AlphaFoldDB" id="A0A1J9PH74"/>
<evidence type="ECO:0000313" key="3">
    <source>
        <dbReference type="Proteomes" id="UP000182235"/>
    </source>
</evidence>
<evidence type="ECO:0000256" key="1">
    <source>
        <dbReference type="SAM" id="MobiDB-lite"/>
    </source>
</evidence>
<accession>A0A1J9PH74</accession>
<dbReference type="Proteomes" id="UP000182235">
    <property type="component" value="Unassembled WGS sequence"/>
</dbReference>
<dbReference type="Pfam" id="PF12520">
    <property type="entry name" value="DUF3723"/>
    <property type="match status" value="1"/>
</dbReference>
<feature type="compositionally biased region" description="Basic and acidic residues" evidence="1">
    <location>
        <begin position="65"/>
        <end position="90"/>
    </location>
</feature>
<comment type="caution">
    <text evidence="2">The sequence shown here is derived from an EMBL/GenBank/DDBJ whole genome shotgun (WGS) entry which is preliminary data.</text>
</comment>
<dbReference type="InterPro" id="IPR022198">
    <property type="entry name" value="DUF3723"/>
</dbReference>
<keyword evidence="3" id="KW-1185">Reference proteome</keyword>
<sequence>MGDCMLFFPNFGTSTRARSLGSPLGSFDHPAVKVMEKPFSCSDDLLKLKCFLSEVDFGCGFSKDEEGSGKDDRGAAGHRTTPEIPRDSKGQLKQIQFDSPLPRDLDSKNLEQLCQIFRKTQCRCLDIENHVPVTVSEQDLTKTLDRKVPRQALLTNPPPFLEFPAGLRASMGVTDSKLGPNSSSPRTADGRWIYTWMMSAMTSGLPSLRSMRTRKSPRMGKYTERSVSMRESRINHFGSDESHVFDALLVIPGLWGRGMQISMIHWLIVITSIEAMKKISRDDVERLELMAPGISHVDAKAVCGLVLSGQAFAGFSQSERMAIWTRMEGFGRLVPSLYTFFEDFKYLESCAHCVKQLCGHPERSIWNTMQHMFTTPPESEKNCLMQTSKSSFRQMRVGSIECLDLAYTQVWLYAMRHYPSMPPEPKSEDELLAKSNRAKADERVVYEMAELAHRLGFQSFEITTLVNQFPDRQIARAALIQARRPGRFQYNACVVDTLMDRIVDCFSAAIPDQTSQTHELLADIIVKPRARCRMPQMRTHKQDSPLLFLDHLHTDTTPAADTINTFFVRQCVHFAFFFGKPLAFQSADEDSFEQRPLTDLGIFIHHPSGRGLAVTDELVVEYQSTGNPTREGLRQALGNEHFAQELPEADVDQINQQHWNLEQKLDQYSESQYSEPANPGSYTERAERPVTRVDLGNLESMPGVVDDQNDSNSNAQASTDRPIEKLSRPFTLCSNLILVMEAWRVETNQLPYSRLLQPVPSGTGCKGVYNKEVFLV</sequence>
<protein>
    <submittedName>
        <fullName evidence="2">Uncharacterized protein</fullName>
    </submittedName>
</protein>